<accession>A0A382DAX3</accession>
<reference evidence="1" key="1">
    <citation type="submission" date="2018-05" db="EMBL/GenBank/DDBJ databases">
        <authorList>
            <person name="Lanie J.A."/>
            <person name="Ng W.-L."/>
            <person name="Kazmierczak K.M."/>
            <person name="Andrzejewski T.M."/>
            <person name="Davidsen T.M."/>
            <person name="Wayne K.J."/>
            <person name="Tettelin H."/>
            <person name="Glass J.I."/>
            <person name="Rusch D."/>
            <person name="Podicherti R."/>
            <person name="Tsui H.-C.T."/>
            <person name="Winkler M.E."/>
        </authorList>
    </citation>
    <scope>NUCLEOTIDE SEQUENCE</scope>
</reference>
<dbReference type="EMBL" id="UINC01038421">
    <property type="protein sequence ID" value="SVB35415.1"/>
    <property type="molecule type" value="Genomic_DNA"/>
</dbReference>
<sequence>PLVSGKEKDGPLRVRLLWQSFWDFSIVQISVWRVPTLTFADMNKKKRKKHGMNTWQAEFLSEWDLSFISNCRMQP</sequence>
<dbReference type="AlphaFoldDB" id="A0A382DAX3"/>
<protein>
    <submittedName>
        <fullName evidence="1">Uncharacterized protein</fullName>
    </submittedName>
</protein>
<gene>
    <name evidence="1" type="ORF">METZ01_LOCUS188269</name>
</gene>
<feature type="non-terminal residue" evidence="1">
    <location>
        <position position="1"/>
    </location>
</feature>
<organism evidence="1">
    <name type="scientific">marine metagenome</name>
    <dbReference type="NCBI Taxonomy" id="408172"/>
    <lineage>
        <taxon>unclassified sequences</taxon>
        <taxon>metagenomes</taxon>
        <taxon>ecological metagenomes</taxon>
    </lineage>
</organism>
<evidence type="ECO:0000313" key="1">
    <source>
        <dbReference type="EMBL" id="SVB35415.1"/>
    </source>
</evidence>
<name>A0A382DAX3_9ZZZZ</name>
<proteinExistence type="predicted"/>